<comment type="caution">
    <text evidence="2">The sequence shown here is derived from an EMBL/GenBank/DDBJ whole genome shotgun (WGS) entry which is preliminary data.</text>
</comment>
<name>A0AAW2ZIE0_9EUKA</name>
<evidence type="ECO:0000313" key="2">
    <source>
        <dbReference type="EMBL" id="KAL0489072.1"/>
    </source>
</evidence>
<accession>A0AAW2ZIE0</accession>
<reference evidence="2 3" key="1">
    <citation type="submission" date="2024-03" db="EMBL/GenBank/DDBJ databases">
        <title>The Acrasis kona genome and developmental transcriptomes reveal deep origins of eukaryotic multicellular pathways.</title>
        <authorList>
            <person name="Sheikh S."/>
            <person name="Fu C.-J."/>
            <person name="Brown M.W."/>
            <person name="Baldauf S.L."/>
        </authorList>
    </citation>
    <scope>NUCLEOTIDE SEQUENCE [LARGE SCALE GENOMIC DNA]</scope>
    <source>
        <strain evidence="2 3">ATCC MYA-3509</strain>
    </source>
</reference>
<feature type="compositionally biased region" description="Basic and acidic residues" evidence="1">
    <location>
        <begin position="1"/>
        <end position="15"/>
    </location>
</feature>
<feature type="region of interest" description="Disordered" evidence="1">
    <location>
        <begin position="1"/>
        <end position="29"/>
    </location>
</feature>
<evidence type="ECO:0000256" key="1">
    <source>
        <dbReference type="SAM" id="MobiDB-lite"/>
    </source>
</evidence>
<evidence type="ECO:0000313" key="3">
    <source>
        <dbReference type="Proteomes" id="UP001431209"/>
    </source>
</evidence>
<dbReference type="AlphaFoldDB" id="A0AAW2ZIE0"/>
<feature type="compositionally biased region" description="Polar residues" evidence="1">
    <location>
        <begin position="16"/>
        <end position="27"/>
    </location>
</feature>
<organism evidence="2 3">
    <name type="scientific">Acrasis kona</name>
    <dbReference type="NCBI Taxonomy" id="1008807"/>
    <lineage>
        <taxon>Eukaryota</taxon>
        <taxon>Discoba</taxon>
        <taxon>Heterolobosea</taxon>
        <taxon>Tetramitia</taxon>
        <taxon>Eutetramitia</taxon>
        <taxon>Acrasidae</taxon>
        <taxon>Acrasis</taxon>
    </lineage>
</organism>
<keyword evidence="3" id="KW-1185">Reference proteome</keyword>
<proteinExistence type="predicted"/>
<sequence length="140" mass="15442">MSNEQNKTDDIKNEESSISEANTTTNPGEHKLLIHHISDAYTVISEGITNVANHSAEENLENAKKAAVDSFTTVKDGITHVATQENLELVKNKTIEGAVVAKDAVVYATSAVYDTVTQIDYNQKYEEARKSATDLWNSLW</sequence>
<protein>
    <submittedName>
        <fullName evidence="2">PyrC</fullName>
    </submittedName>
</protein>
<dbReference type="EMBL" id="JAOPGA020001512">
    <property type="protein sequence ID" value="KAL0489072.1"/>
    <property type="molecule type" value="Genomic_DNA"/>
</dbReference>
<dbReference type="Proteomes" id="UP001431209">
    <property type="component" value="Unassembled WGS sequence"/>
</dbReference>
<gene>
    <name evidence="2" type="ORF">AKO1_003270</name>
</gene>